<dbReference type="Proteomes" id="UP000002424">
    <property type="component" value="Chromosome"/>
</dbReference>
<dbReference type="AlphaFoldDB" id="C1DL41"/>
<keyword evidence="5" id="KW-1185">Reference proteome</keyword>
<dbReference type="OrthoDB" id="196716at2"/>
<gene>
    <name evidence="4" type="ordered locus">Avin_49380</name>
</gene>
<feature type="region of interest" description="Disordered" evidence="1">
    <location>
        <begin position="25"/>
        <end position="47"/>
    </location>
</feature>
<accession>C1DL41</accession>
<keyword evidence="2" id="KW-0472">Membrane</keyword>
<dbReference type="KEGG" id="avn:Avin_49380"/>
<protein>
    <recommendedName>
        <fullName evidence="6">Secreted protein</fullName>
    </recommendedName>
</protein>
<evidence type="ECO:0008006" key="6">
    <source>
        <dbReference type="Google" id="ProtNLM"/>
    </source>
</evidence>
<dbReference type="EnsemblBacteria" id="ACO81034">
    <property type="protein sequence ID" value="ACO81034"/>
    <property type="gene ID" value="Avin_49380"/>
</dbReference>
<feature type="chain" id="PRO_5002906392" description="Secreted protein" evidence="3">
    <location>
        <begin position="24"/>
        <end position="165"/>
    </location>
</feature>
<dbReference type="RefSeq" id="WP_012703396.1">
    <property type="nucleotide sequence ID" value="NC_012560.1"/>
</dbReference>
<proteinExistence type="predicted"/>
<evidence type="ECO:0000256" key="2">
    <source>
        <dbReference type="SAM" id="Phobius"/>
    </source>
</evidence>
<feature type="signal peptide" evidence="3">
    <location>
        <begin position="1"/>
        <end position="23"/>
    </location>
</feature>
<keyword evidence="2" id="KW-1133">Transmembrane helix</keyword>
<reference evidence="4 5" key="1">
    <citation type="journal article" date="2009" name="J. Bacteriol.">
        <title>Genome sequence of Azotobacter vinelandii, an obligate aerobe specialized to support diverse anaerobic metabolic processes.</title>
        <authorList>
            <person name="Setubal J.C."/>
            <person name="dos Santos P."/>
            <person name="Goldman B.S."/>
            <person name="Ertesvag H."/>
            <person name="Espin G."/>
            <person name="Rubio L.M."/>
            <person name="Valla S."/>
            <person name="Almeida N.F."/>
            <person name="Balasubramanian D."/>
            <person name="Cromes L."/>
            <person name="Curatti L."/>
            <person name="Du Z."/>
            <person name="Godsy E."/>
            <person name="Goodner B."/>
            <person name="Hellner-Burris K."/>
            <person name="Hernandez J.A."/>
            <person name="Houmiel K."/>
            <person name="Imperial J."/>
            <person name="Kennedy C."/>
            <person name="Larson T.J."/>
            <person name="Latreille P."/>
            <person name="Ligon L.S."/>
            <person name="Lu J."/>
            <person name="Maerk M."/>
            <person name="Miller N.M."/>
            <person name="Norton S."/>
            <person name="O'Carroll I.P."/>
            <person name="Paulsen I."/>
            <person name="Raulfs E.C."/>
            <person name="Roemer R."/>
            <person name="Rosser J."/>
            <person name="Segura D."/>
            <person name="Slater S."/>
            <person name="Stricklin S.L."/>
            <person name="Studholme D.J."/>
            <person name="Sun J."/>
            <person name="Viana C.J."/>
            <person name="Wallin E."/>
            <person name="Wang B."/>
            <person name="Wheeler C."/>
            <person name="Zhu H."/>
            <person name="Dean D.R."/>
            <person name="Dixon R."/>
            <person name="Wood D."/>
        </authorList>
    </citation>
    <scope>NUCLEOTIDE SEQUENCE [LARGE SCALE GENOMIC DNA]</scope>
    <source>
        <strain evidence="5">DJ / ATCC BAA-1303</strain>
    </source>
</reference>
<dbReference type="eggNOG" id="ENOG5033JA6">
    <property type="taxonomic scope" value="Bacteria"/>
</dbReference>
<dbReference type="HOGENOM" id="CLU_1601299_0_0_6"/>
<organism evidence="4 5">
    <name type="scientific">Azotobacter vinelandii (strain DJ / ATCC BAA-1303)</name>
    <dbReference type="NCBI Taxonomy" id="322710"/>
    <lineage>
        <taxon>Bacteria</taxon>
        <taxon>Pseudomonadati</taxon>
        <taxon>Pseudomonadota</taxon>
        <taxon>Gammaproteobacteria</taxon>
        <taxon>Pseudomonadales</taxon>
        <taxon>Pseudomonadaceae</taxon>
        <taxon>Azotobacter</taxon>
    </lineage>
</organism>
<evidence type="ECO:0000256" key="1">
    <source>
        <dbReference type="SAM" id="MobiDB-lite"/>
    </source>
</evidence>
<keyword evidence="3" id="KW-0732">Signal</keyword>
<evidence type="ECO:0000313" key="4">
    <source>
        <dbReference type="EMBL" id="ACO81034.1"/>
    </source>
</evidence>
<sequence>MKSPGRRTAIALLLVALSAPVLAGPPGGGGGHGGPGPGSSWGPHGPGRGHGLPDYARELWIGSTLYFLAAGTYYLWNADRKEYVVVQPPPAVPTLPAGSYEVIAYPSAGQSQDQQGRDRYECHRWAVNQSGFDPSTATQAPAVATSDYYRRALGACLSGRGYSIN</sequence>
<feature type="transmembrane region" description="Helical" evidence="2">
    <location>
        <begin position="59"/>
        <end position="76"/>
    </location>
</feature>
<evidence type="ECO:0000256" key="3">
    <source>
        <dbReference type="SAM" id="SignalP"/>
    </source>
</evidence>
<dbReference type="GeneID" id="88187792"/>
<name>C1DL41_AZOVD</name>
<dbReference type="STRING" id="322710.Avin_49380"/>
<keyword evidence="2" id="KW-0812">Transmembrane</keyword>
<evidence type="ECO:0000313" key="5">
    <source>
        <dbReference type="Proteomes" id="UP000002424"/>
    </source>
</evidence>
<dbReference type="EMBL" id="CP001157">
    <property type="protein sequence ID" value="ACO81034.1"/>
    <property type="molecule type" value="Genomic_DNA"/>
</dbReference>